<accession>A0A564WEZ6</accession>
<feature type="region of interest" description="Disordered" evidence="1">
    <location>
        <begin position="1"/>
        <end position="20"/>
    </location>
</feature>
<comment type="caution">
    <text evidence="2">The sequence shown here is derived from an EMBL/GenBank/DDBJ whole genome shotgun (WGS) entry which is preliminary data.</text>
</comment>
<dbReference type="Proteomes" id="UP000326641">
    <property type="component" value="Unassembled WGS sequence"/>
</dbReference>
<keyword evidence="3" id="KW-1185">Reference proteome</keyword>
<protein>
    <submittedName>
        <fullName evidence="2">Uncharacterized protein</fullName>
    </submittedName>
</protein>
<gene>
    <name evidence="2" type="ORF">DF3PA_240023</name>
</gene>
<dbReference type="EMBL" id="UXAT02000017">
    <property type="protein sequence ID" value="VUX46568.1"/>
    <property type="molecule type" value="Genomic_DNA"/>
</dbReference>
<evidence type="ECO:0000313" key="3">
    <source>
        <dbReference type="Proteomes" id="UP000326641"/>
    </source>
</evidence>
<sequence length="80" mass="8938">MFVRCESVDRGPGPSDKYVTVKTESGDIEEVIVHTSFVREKMMEIAPVSSRNGSAVLIELPSETVSGSWRIWVPKDSLQR</sequence>
<evidence type="ECO:0000256" key="1">
    <source>
        <dbReference type="SAM" id="MobiDB-lite"/>
    </source>
</evidence>
<dbReference type="AlphaFoldDB" id="A0A564WEZ6"/>
<name>A0A564WEZ6_9PROT</name>
<evidence type="ECO:0000313" key="2">
    <source>
        <dbReference type="EMBL" id="VUX46568.1"/>
    </source>
</evidence>
<organism evidence="2 3">
    <name type="scientific">Candidatus Defluviicoccus seviourii</name>
    <dbReference type="NCBI Taxonomy" id="2565273"/>
    <lineage>
        <taxon>Bacteria</taxon>
        <taxon>Pseudomonadati</taxon>
        <taxon>Pseudomonadota</taxon>
        <taxon>Alphaproteobacteria</taxon>
        <taxon>Rhodospirillales</taxon>
        <taxon>Rhodospirillaceae</taxon>
        <taxon>Defluviicoccus</taxon>
    </lineage>
</organism>
<reference evidence="2" key="1">
    <citation type="submission" date="2018-11" db="EMBL/GenBank/DDBJ databases">
        <authorList>
            <person name="Onetto C."/>
        </authorList>
    </citation>
    <scope>NUCLEOTIDE SEQUENCE [LARGE SCALE GENOMIC DNA]</scope>
</reference>
<proteinExistence type="predicted"/>